<feature type="domain" description="Reverse transcriptase RNase H-like" evidence="8">
    <location>
        <begin position="695"/>
        <end position="749"/>
    </location>
</feature>
<proteinExistence type="predicted"/>
<evidence type="ECO:0000256" key="4">
    <source>
        <dbReference type="ARBA" id="ARBA00022759"/>
    </source>
</evidence>
<keyword evidence="1" id="KW-0808">Transferase</keyword>
<dbReference type="SUPFAM" id="SSF56672">
    <property type="entry name" value="DNA/RNA polymerases"/>
    <property type="match status" value="1"/>
</dbReference>
<feature type="region of interest" description="Disordered" evidence="7">
    <location>
        <begin position="160"/>
        <end position="179"/>
    </location>
</feature>
<gene>
    <name evidence="9" type="ORF">Tci_039703</name>
</gene>
<dbReference type="GO" id="GO:0004519">
    <property type="term" value="F:endonuclease activity"/>
    <property type="evidence" value="ECO:0007669"/>
    <property type="project" value="UniProtKB-KW"/>
</dbReference>
<keyword evidence="4" id="KW-0255">Endonuclease</keyword>
<protein>
    <recommendedName>
        <fullName evidence="8">Reverse transcriptase RNase H-like domain-containing protein</fullName>
    </recommendedName>
</protein>
<reference evidence="9" key="1">
    <citation type="journal article" date="2019" name="Sci. Rep.">
        <title>Draft genome of Tanacetum cinerariifolium, the natural source of mosquito coil.</title>
        <authorList>
            <person name="Yamashiro T."/>
            <person name="Shiraishi A."/>
            <person name="Satake H."/>
            <person name="Nakayama K."/>
        </authorList>
    </citation>
    <scope>NUCLEOTIDE SEQUENCE</scope>
</reference>
<keyword evidence="5" id="KW-0378">Hydrolase</keyword>
<dbReference type="GO" id="GO:0003964">
    <property type="term" value="F:RNA-directed DNA polymerase activity"/>
    <property type="evidence" value="ECO:0007669"/>
    <property type="project" value="UniProtKB-KW"/>
</dbReference>
<dbReference type="InterPro" id="IPR043502">
    <property type="entry name" value="DNA/RNA_pol_sf"/>
</dbReference>
<dbReference type="CDD" id="cd00303">
    <property type="entry name" value="retropepsin_like"/>
    <property type="match status" value="1"/>
</dbReference>
<evidence type="ECO:0000256" key="7">
    <source>
        <dbReference type="SAM" id="MobiDB-lite"/>
    </source>
</evidence>
<evidence type="ECO:0000256" key="2">
    <source>
        <dbReference type="ARBA" id="ARBA00022695"/>
    </source>
</evidence>
<dbReference type="Gene3D" id="3.10.10.10">
    <property type="entry name" value="HIV Type 1 Reverse Transcriptase, subunit A, domain 1"/>
    <property type="match status" value="1"/>
</dbReference>
<evidence type="ECO:0000259" key="8">
    <source>
        <dbReference type="Pfam" id="PF17917"/>
    </source>
</evidence>
<dbReference type="InterPro" id="IPR041373">
    <property type="entry name" value="RT_RNaseH"/>
</dbReference>
<evidence type="ECO:0000256" key="6">
    <source>
        <dbReference type="ARBA" id="ARBA00022918"/>
    </source>
</evidence>
<dbReference type="InterPro" id="IPR032567">
    <property type="entry name" value="RTL1-rel"/>
</dbReference>
<comment type="caution">
    <text evidence="9">The sequence shown here is derived from an EMBL/GenBank/DDBJ whole genome shotgun (WGS) entry which is preliminary data.</text>
</comment>
<dbReference type="PANTHER" id="PTHR15503">
    <property type="entry name" value="LDOC1 RELATED"/>
    <property type="match status" value="1"/>
</dbReference>
<evidence type="ECO:0000256" key="3">
    <source>
        <dbReference type="ARBA" id="ARBA00022722"/>
    </source>
</evidence>
<evidence type="ECO:0000256" key="1">
    <source>
        <dbReference type="ARBA" id="ARBA00022679"/>
    </source>
</evidence>
<dbReference type="PANTHER" id="PTHR15503:SF45">
    <property type="entry name" value="RNA-DIRECTED DNA POLYMERASE HOMOLOG"/>
    <property type="match status" value="1"/>
</dbReference>
<feature type="region of interest" description="Disordered" evidence="7">
    <location>
        <begin position="71"/>
        <end position="93"/>
    </location>
</feature>
<evidence type="ECO:0000313" key="9">
    <source>
        <dbReference type="EMBL" id="GEU67725.1"/>
    </source>
</evidence>
<dbReference type="Pfam" id="PF17917">
    <property type="entry name" value="RT_RNaseH"/>
    <property type="match status" value="1"/>
</dbReference>
<dbReference type="EMBL" id="BKCJ010005618">
    <property type="protein sequence ID" value="GEU67725.1"/>
    <property type="molecule type" value="Genomic_DNA"/>
</dbReference>
<name>A0A6L2M5Y2_TANCI</name>
<dbReference type="GO" id="GO:0016787">
    <property type="term" value="F:hydrolase activity"/>
    <property type="evidence" value="ECO:0007669"/>
    <property type="project" value="UniProtKB-KW"/>
</dbReference>
<dbReference type="AlphaFoldDB" id="A0A6L2M5Y2"/>
<keyword evidence="3" id="KW-0540">Nuclease</keyword>
<dbReference type="Pfam" id="PF08284">
    <property type="entry name" value="RVP_2"/>
    <property type="match status" value="1"/>
</dbReference>
<feature type="region of interest" description="Disordered" evidence="7">
    <location>
        <begin position="197"/>
        <end position="222"/>
    </location>
</feature>
<evidence type="ECO:0000256" key="5">
    <source>
        <dbReference type="ARBA" id="ARBA00022801"/>
    </source>
</evidence>
<sequence length="846" mass="92483">MAISVISVSSDSSEESVGAPAGRVILFGTIPATLPNTTPTITSPTTHIDTTLIPTKIPTISPLIPSSPDYTPALHDYSPASNTKLEPSEDSSLDHIQPLPATPVHMMIARKRVGPLPTYRFTVRNLVDYSASDPLTFDDSLESSSDSSLDDLSNFSSGYSSLDHSSPALPSGTRSSHQLCSSIPSIPHLSIATTERPSHYSFMGPSHKRSRSPTTSVPRSLPIPGALSLALTDLLPPPKRIKSFDSAKNLEDCLDESSESSIPRDTSLRDDVVVIGSDEPHSKHDIDLEIQAEITECIDYADSLRVEGIDARVVVEADTQEEVKTSTKGSVKASVERVMHPAVADDVPEPAQEEGAVNVTYGKLGDMEDENGGVNGYGGGGGNGNGNGNGGGNGYNFGGFMHVARECTYQDFLKCQPINFNGTKGVVGLTRWFKKIDTMRAIGFEVAAMKWTKLMKDCMTAVAPNTQRTPVGKQQGTVFNECGRSFVSSTFSALLDVAPSTLETSYAVELIDGRILETNVILSGYTLVLLGHPFYISLMPVELSSFDVIVGIDWLAKYHALIICYKKIVCIPYGDEEYPEVFLEDLPGLPPAQQVKFQIDIAPGATPVAQALHRLAPAEMQELSTKLQELSEKGFIRPSSSPWGAPVLFVKQKDGSFWMCIDYRSRVYSKIDLRAGCHQLRVRKEDIPKTTFRTTYGLGAVLMQKEKVIAYASRQLKVNEKNYTTHDQELGAAVFALKMWKHYQYGANYHTSIKAAPFEALYGRNCRSPICWAKVGDSQLNGLKITHEATKKIVLIKSHIQAASDRQKSYVDVRRIPFEFQVGDKVMLKVSPWKGVVDPTSIDRIP</sequence>
<keyword evidence="2" id="KW-0548">Nucleotidyltransferase</keyword>
<organism evidence="9">
    <name type="scientific">Tanacetum cinerariifolium</name>
    <name type="common">Dalmatian daisy</name>
    <name type="synonym">Chrysanthemum cinerariifolium</name>
    <dbReference type="NCBI Taxonomy" id="118510"/>
    <lineage>
        <taxon>Eukaryota</taxon>
        <taxon>Viridiplantae</taxon>
        <taxon>Streptophyta</taxon>
        <taxon>Embryophyta</taxon>
        <taxon>Tracheophyta</taxon>
        <taxon>Spermatophyta</taxon>
        <taxon>Magnoliopsida</taxon>
        <taxon>eudicotyledons</taxon>
        <taxon>Gunneridae</taxon>
        <taxon>Pentapetalae</taxon>
        <taxon>asterids</taxon>
        <taxon>campanulids</taxon>
        <taxon>Asterales</taxon>
        <taxon>Asteraceae</taxon>
        <taxon>Asteroideae</taxon>
        <taxon>Anthemideae</taxon>
        <taxon>Anthemidinae</taxon>
        <taxon>Tanacetum</taxon>
    </lineage>
</organism>
<accession>A0A6L2M5Y2</accession>
<keyword evidence="6" id="KW-0695">RNA-directed DNA polymerase</keyword>